<protein>
    <submittedName>
        <fullName evidence="2">Chemotaxis protein CheW</fullName>
    </submittedName>
</protein>
<evidence type="ECO:0000259" key="1">
    <source>
        <dbReference type="PROSITE" id="PS50851"/>
    </source>
</evidence>
<dbReference type="Pfam" id="PF01584">
    <property type="entry name" value="CheW"/>
    <property type="match status" value="1"/>
</dbReference>
<sequence>MLFLLLNIENERYALESQEVVEILPLVVLKPVPHAPEYVAGVFNYRGQIVTVIDMCYMIQKKRCPDNLSTRIVLVNYRGNNRVGASESQTPYLLGLMAERVVEMLQVADAELVDPVIQVDSAPYLGKMILNDQRMIQCIQIEHLLLESSQVYLLPENHNIELLETLNQ</sequence>
<dbReference type="AlphaFoldDB" id="A0A3S0ZYH5"/>
<dbReference type="PANTHER" id="PTHR22617:SF43">
    <property type="entry name" value="PROTEIN PILI"/>
    <property type="match status" value="1"/>
</dbReference>
<gene>
    <name evidence="2" type="ORF">PCC6912_28980</name>
</gene>
<dbReference type="Gene3D" id="2.40.50.180">
    <property type="entry name" value="CheA-289, Domain 4"/>
    <property type="match status" value="1"/>
</dbReference>
<dbReference type="InterPro" id="IPR036061">
    <property type="entry name" value="CheW-like_dom_sf"/>
</dbReference>
<dbReference type="Proteomes" id="UP000268857">
    <property type="component" value="Unassembled WGS sequence"/>
</dbReference>
<dbReference type="EMBL" id="RSCJ01000010">
    <property type="protein sequence ID" value="RUR80876.1"/>
    <property type="molecule type" value="Genomic_DNA"/>
</dbReference>
<dbReference type="SUPFAM" id="SSF50341">
    <property type="entry name" value="CheW-like"/>
    <property type="match status" value="1"/>
</dbReference>
<dbReference type="GO" id="GO:0006935">
    <property type="term" value="P:chemotaxis"/>
    <property type="evidence" value="ECO:0007669"/>
    <property type="project" value="InterPro"/>
</dbReference>
<proteinExistence type="predicted"/>
<dbReference type="OrthoDB" id="9794382at2"/>
<organism evidence="2 3">
    <name type="scientific">Chlorogloeopsis fritschii PCC 6912</name>
    <dbReference type="NCBI Taxonomy" id="211165"/>
    <lineage>
        <taxon>Bacteria</taxon>
        <taxon>Bacillati</taxon>
        <taxon>Cyanobacteriota</taxon>
        <taxon>Cyanophyceae</taxon>
        <taxon>Nostocales</taxon>
        <taxon>Chlorogloeopsidaceae</taxon>
        <taxon>Chlorogloeopsis</taxon>
    </lineage>
</organism>
<dbReference type="PROSITE" id="PS50851">
    <property type="entry name" value="CHEW"/>
    <property type="match status" value="1"/>
</dbReference>
<dbReference type="SMART" id="SM00260">
    <property type="entry name" value="CheW"/>
    <property type="match status" value="1"/>
</dbReference>
<evidence type="ECO:0000313" key="3">
    <source>
        <dbReference type="Proteomes" id="UP000268857"/>
    </source>
</evidence>
<evidence type="ECO:0000313" key="2">
    <source>
        <dbReference type="EMBL" id="RUR80876.1"/>
    </source>
</evidence>
<dbReference type="Gene3D" id="2.30.30.40">
    <property type="entry name" value="SH3 Domains"/>
    <property type="match status" value="1"/>
</dbReference>
<reference evidence="2 3" key="1">
    <citation type="journal article" date="2019" name="Genome Biol. Evol.">
        <title>Day and night: Metabolic profiles and evolutionary relationships of six axenic non-marine cyanobacteria.</title>
        <authorList>
            <person name="Will S.E."/>
            <person name="Henke P."/>
            <person name="Boedeker C."/>
            <person name="Huang S."/>
            <person name="Brinkmann H."/>
            <person name="Rohde M."/>
            <person name="Jarek M."/>
            <person name="Friedl T."/>
            <person name="Seufert S."/>
            <person name="Schumacher M."/>
            <person name="Overmann J."/>
            <person name="Neumann-Schaal M."/>
            <person name="Petersen J."/>
        </authorList>
    </citation>
    <scope>NUCLEOTIDE SEQUENCE [LARGE SCALE GENOMIC DNA]</scope>
    <source>
        <strain evidence="2 3">PCC 6912</strain>
    </source>
</reference>
<dbReference type="STRING" id="211165.GCA_000317285_02467"/>
<dbReference type="InterPro" id="IPR002545">
    <property type="entry name" value="CheW-lke_dom"/>
</dbReference>
<name>A0A3S0ZYH5_CHLFR</name>
<dbReference type="InterPro" id="IPR039315">
    <property type="entry name" value="CheW"/>
</dbReference>
<comment type="caution">
    <text evidence="2">The sequence shown here is derived from an EMBL/GenBank/DDBJ whole genome shotgun (WGS) entry which is preliminary data.</text>
</comment>
<feature type="domain" description="CheW-like" evidence="1">
    <location>
        <begin position="1"/>
        <end position="150"/>
    </location>
</feature>
<dbReference type="GO" id="GO:0005829">
    <property type="term" value="C:cytosol"/>
    <property type="evidence" value="ECO:0007669"/>
    <property type="project" value="TreeGrafter"/>
</dbReference>
<dbReference type="GO" id="GO:0007165">
    <property type="term" value="P:signal transduction"/>
    <property type="evidence" value="ECO:0007669"/>
    <property type="project" value="InterPro"/>
</dbReference>
<keyword evidence="3" id="KW-1185">Reference proteome</keyword>
<dbReference type="RefSeq" id="WP_016878535.1">
    <property type="nucleotide sequence ID" value="NZ_AJLN01000068.1"/>
</dbReference>
<accession>A0A3S0ZYH5</accession>
<dbReference type="PANTHER" id="PTHR22617">
    <property type="entry name" value="CHEMOTAXIS SENSOR HISTIDINE KINASE-RELATED"/>
    <property type="match status" value="1"/>
</dbReference>